<comment type="subcellular location">
    <subcellularLocation>
        <location evidence="1">Membrane</location>
        <topology evidence="1">Multi-pass membrane protein</topology>
    </subcellularLocation>
</comment>
<evidence type="ECO:0000256" key="5">
    <source>
        <dbReference type="SAM" id="MobiDB-lite"/>
    </source>
</evidence>
<feature type="region of interest" description="Disordered" evidence="5">
    <location>
        <begin position="1"/>
        <end position="34"/>
    </location>
</feature>
<keyword evidence="8" id="KW-1185">Reference proteome</keyword>
<dbReference type="AlphaFoldDB" id="A0A4V3XCK6"/>
<evidence type="ECO:0000313" key="7">
    <source>
        <dbReference type="EMBL" id="THH06333.1"/>
    </source>
</evidence>
<evidence type="ECO:0000313" key="8">
    <source>
        <dbReference type="Proteomes" id="UP000308199"/>
    </source>
</evidence>
<dbReference type="PANTHER" id="PTHR23501">
    <property type="entry name" value="MAJOR FACILITATOR SUPERFAMILY"/>
    <property type="match status" value="1"/>
</dbReference>
<feature type="non-terminal residue" evidence="7">
    <location>
        <position position="171"/>
    </location>
</feature>
<name>A0A4V3XCK6_9AGAM</name>
<dbReference type="InterPro" id="IPR036259">
    <property type="entry name" value="MFS_trans_sf"/>
</dbReference>
<evidence type="ECO:0000256" key="2">
    <source>
        <dbReference type="ARBA" id="ARBA00022692"/>
    </source>
</evidence>
<feature type="compositionally biased region" description="Polar residues" evidence="5">
    <location>
        <begin position="19"/>
        <end position="30"/>
    </location>
</feature>
<dbReference type="GO" id="GO:0005886">
    <property type="term" value="C:plasma membrane"/>
    <property type="evidence" value="ECO:0007669"/>
    <property type="project" value="TreeGrafter"/>
</dbReference>
<feature type="compositionally biased region" description="Basic and acidic residues" evidence="5">
    <location>
        <begin position="9"/>
        <end position="18"/>
    </location>
</feature>
<keyword evidence="2 6" id="KW-0812">Transmembrane</keyword>
<dbReference type="PANTHER" id="PTHR23501:SF102">
    <property type="entry name" value="DRUG TRANSPORTER, PUTATIVE (AFU_ORTHOLOGUE AFUA_3G08530)-RELATED"/>
    <property type="match status" value="1"/>
</dbReference>
<keyword evidence="3 6" id="KW-1133">Transmembrane helix</keyword>
<evidence type="ECO:0000256" key="4">
    <source>
        <dbReference type="ARBA" id="ARBA00023136"/>
    </source>
</evidence>
<dbReference type="SUPFAM" id="SSF103473">
    <property type="entry name" value="MFS general substrate transporter"/>
    <property type="match status" value="1"/>
</dbReference>
<sequence length="171" mass="18800">MSSTLSSRDNYRTDEHGTNKMSSQSDSPNLSPELVDPFRKEIIPVARSQSPMAFRSTTMHGRDDSLAALFSLALSKENEGDPVKQKTLIQNDIMNNNGAPPSNTRKRDFKFWMCIVALMMSSYLIILDMAGIGTALPIIVNDLHGTEFEWVGSAYALASTAFLPLIGALTQ</sequence>
<dbReference type="OrthoDB" id="3242767at2759"/>
<evidence type="ECO:0000256" key="1">
    <source>
        <dbReference type="ARBA" id="ARBA00004141"/>
    </source>
</evidence>
<dbReference type="EMBL" id="SGPK01000202">
    <property type="protein sequence ID" value="THH06333.1"/>
    <property type="molecule type" value="Genomic_DNA"/>
</dbReference>
<dbReference type="Proteomes" id="UP000308199">
    <property type="component" value="Unassembled WGS sequence"/>
</dbReference>
<comment type="caution">
    <text evidence="7">The sequence shown here is derived from an EMBL/GenBank/DDBJ whole genome shotgun (WGS) entry which is preliminary data.</text>
</comment>
<organism evidence="7 8">
    <name type="scientific">Phellinidium pouzarii</name>
    <dbReference type="NCBI Taxonomy" id="167371"/>
    <lineage>
        <taxon>Eukaryota</taxon>
        <taxon>Fungi</taxon>
        <taxon>Dikarya</taxon>
        <taxon>Basidiomycota</taxon>
        <taxon>Agaricomycotina</taxon>
        <taxon>Agaricomycetes</taxon>
        <taxon>Hymenochaetales</taxon>
        <taxon>Hymenochaetaceae</taxon>
        <taxon>Phellinidium</taxon>
    </lineage>
</organism>
<dbReference type="GO" id="GO:0022857">
    <property type="term" value="F:transmembrane transporter activity"/>
    <property type="evidence" value="ECO:0007669"/>
    <property type="project" value="TreeGrafter"/>
</dbReference>
<evidence type="ECO:0008006" key="9">
    <source>
        <dbReference type="Google" id="ProtNLM"/>
    </source>
</evidence>
<gene>
    <name evidence="7" type="ORF">EW145_g4158</name>
</gene>
<evidence type="ECO:0000256" key="3">
    <source>
        <dbReference type="ARBA" id="ARBA00022989"/>
    </source>
</evidence>
<feature type="transmembrane region" description="Helical" evidence="6">
    <location>
        <begin position="111"/>
        <end position="140"/>
    </location>
</feature>
<feature type="transmembrane region" description="Helical" evidence="6">
    <location>
        <begin position="152"/>
        <end position="170"/>
    </location>
</feature>
<protein>
    <recommendedName>
        <fullName evidence="9">Major facilitator superfamily (MFS) profile domain-containing protein</fullName>
    </recommendedName>
</protein>
<proteinExistence type="predicted"/>
<reference evidence="7 8" key="1">
    <citation type="submission" date="2019-02" db="EMBL/GenBank/DDBJ databases">
        <title>Genome sequencing of the rare red list fungi Phellinidium pouzarii.</title>
        <authorList>
            <person name="Buettner E."/>
            <person name="Kellner H."/>
        </authorList>
    </citation>
    <scope>NUCLEOTIDE SEQUENCE [LARGE SCALE GENOMIC DNA]</scope>
    <source>
        <strain evidence="7 8">DSM 108285</strain>
    </source>
</reference>
<keyword evidence="4 6" id="KW-0472">Membrane</keyword>
<evidence type="ECO:0000256" key="6">
    <source>
        <dbReference type="SAM" id="Phobius"/>
    </source>
</evidence>
<accession>A0A4V3XCK6</accession>